<protein>
    <recommendedName>
        <fullName evidence="2">ubiquitinyl hydrolase 1</fullName>
        <ecNumber evidence="2">3.4.19.12</ecNumber>
    </recommendedName>
</protein>
<organism evidence="9">
    <name type="scientific">Cuerna arida</name>
    <dbReference type="NCBI Taxonomy" id="1464854"/>
    <lineage>
        <taxon>Eukaryota</taxon>
        <taxon>Metazoa</taxon>
        <taxon>Ecdysozoa</taxon>
        <taxon>Arthropoda</taxon>
        <taxon>Hexapoda</taxon>
        <taxon>Insecta</taxon>
        <taxon>Pterygota</taxon>
        <taxon>Neoptera</taxon>
        <taxon>Paraneoptera</taxon>
        <taxon>Hemiptera</taxon>
        <taxon>Auchenorrhyncha</taxon>
        <taxon>Membracoidea</taxon>
        <taxon>Cicadellidae</taxon>
        <taxon>Cicadellinae</taxon>
        <taxon>Proconiini</taxon>
        <taxon>Cuerna</taxon>
    </lineage>
</organism>
<dbReference type="SUPFAM" id="SSF54001">
    <property type="entry name" value="Cysteine proteinases"/>
    <property type="match status" value="1"/>
</dbReference>
<evidence type="ECO:0000256" key="3">
    <source>
        <dbReference type="ARBA" id="ARBA00022670"/>
    </source>
</evidence>
<dbReference type="FunFam" id="3.90.70.80:FF:000003">
    <property type="entry name" value="OTU domain-containing protein 6B"/>
    <property type="match status" value="1"/>
</dbReference>
<reference evidence="9" key="1">
    <citation type="submission" date="2015-11" db="EMBL/GenBank/DDBJ databases">
        <title>De novo transcriptome assembly of four potential Pierce s Disease insect vectors from Arizona vineyards.</title>
        <authorList>
            <person name="Tassone E.E."/>
        </authorList>
    </citation>
    <scope>NUCLEOTIDE SEQUENCE</scope>
</reference>
<evidence type="ECO:0000259" key="8">
    <source>
        <dbReference type="PROSITE" id="PS50802"/>
    </source>
</evidence>
<accession>A0A1B6EJC5</accession>
<comment type="catalytic activity">
    <reaction evidence="1">
        <text>Thiol-dependent hydrolysis of ester, thioester, amide, peptide and isopeptide bonds formed by the C-terminal Gly of ubiquitin (a 76-residue protein attached to proteins as an intracellular targeting signal).</text>
        <dbReference type="EC" id="3.4.19.12"/>
    </reaction>
</comment>
<dbReference type="PANTHER" id="PTHR12419:SF10">
    <property type="entry name" value="DEUBIQUITINASE OTUD6B"/>
    <property type="match status" value="1"/>
</dbReference>
<dbReference type="GO" id="GO:0006508">
    <property type="term" value="P:proteolysis"/>
    <property type="evidence" value="ECO:0007669"/>
    <property type="project" value="UniProtKB-KW"/>
</dbReference>
<keyword evidence="7" id="KW-0175">Coiled coil</keyword>
<name>A0A1B6EJC5_9HEMI</name>
<dbReference type="Gene3D" id="3.90.70.80">
    <property type="match status" value="1"/>
</dbReference>
<dbReference type="InterPro" id="IPR003323">
    <property type="entry name" value="OTU_dom"/>
</dbReference>
<dbReference type="Pfam" id="PF02338">
    <property type="entry name" value="OTU"/>
    <property type="match status" value="1"/>
</dbReference>
<dbReference type="GO" id="GO:0004843">
    <property type="term" value="F:cysteine-type deubiquitinase activity"/>
    <property type="evidence" value="ECO:0007669"/>
    <property type="project" value="UniProtKB-EC"/>
</dbReference>
<sequence>METQEAPEEIIQKHRKERKELQAKIQALKKSATKGDKKKKKEVQEEIAKLESEMDQRHEEELAEFSSTTNNANITTVTDSLNNLTVQPEDDEVPGLTQHRITKAQRRREKKATQLKQRELSITEQEVQNLQGVRNVEIQKIQEILKKRDLMVYEIPSDGNCLYCAVEHQLQTVKGPTAPSMADLRHITSDFLRENMDDFLPFLSHPDTGEILTESQFQEYCDQVADTPAWGGQVELRALSHALKCRIEVIQATGPPMVVGEEYPDSHQLTITYHRHMYGLGEHYNSVTQYVAEETNDETWNGQTETS</sequence>
<dbReference type="GO" id="GO:0016579">
    <property type="term" value="P:protein deubiquitination"/>
    <property type="evidence" value="ECO:0007669"/>
    <property type="project" value="TreeGrafter"/>
</dbReference>
<evidence type="ECO:0000256" key="5">
    <source>
        <dbReference type="ARBA" id="ARBA00022801"/>
    </source>
</evidence>
<dbReference type="EC" id="3.4.19.12" evidence="2"/>
<dbReference type="AlphaFoldDB" id="A0A1B6EJC5"/>
<keyword evidence="5" id="KW-0378">Hydrolase</keyword>
<evidence type="ECO:0000256" key="7">
    <source>
        <dbReference type="SAM" id="Coils"/>
    </source>
</evidence>
<evidence type="ECO:0000256" key="2">
    <source>
        <dbReference type="ARBA" id="ARBA00012759"/>
    </source>
</evidence>
<dbReference type="InterPro" id="IPR038765">
    <property type="entry name" value="Papain-like_cys_pep_sf"/>
</dbReference>
<dbReference type="CDD" id="cd22761">
    <property type="entry name" value="OTU_OTUD6"/>
    <property type="match status" value="1"/>
</dbReference>
<evidence type="ECO:0000313" key="9">
    <source>
        <dbReference type="EMBL" id="JAS38014.1"/>
    </source>
</evidence>
<gene>
    <name evidence="9" type="ORF">g.18061</name>
</gene>
<evidence type="ECO:0000256" key="4">
    <source>
        <dbReference type="ARBA" id="ARBA00022786"/>
    </source>
</evidence>
<dbReference type="PANTHER" id="PTHR12419">
    <property type="entry name" value="OTU DOMAIN CONTAINING PROTEIN"/>
    <property type="match status" value="1"/>
</dbReference>
<evidence type="ECO:0000256" key="1">
    <source>
        <dbReference type="ARBA" id="ARBA00000707"/>
    </source>
</evidence>
<keyword evidence="6" id="KW-0788">Thiol protease</keyword>
<keyword evidence="4" id="KW-0833">Ubl conjugation pathway</keyword>
<dbReference type="EMBL" id="GECZ01031755">
    <property type="protein sequence ID" value="JAS38014.1"/>
    <property type="molecule type" value="Transcribed_RNA"/>
</dbReference>
<feature type="coiled-coil region" evidence="7">
    <location>
        <begin position="11"/>
        <end position="60"/>
    </location>
</feature>
<dbReference type="InterPro" id="IPR050704">
    <property type="entry name" value="Peptidase_C85-like"/>
</dbReference>
<feature type="domain" description="OTU" evidence="8">
    <location>
        <begin position="150"/>
        <end position="290"/>
    </location>
</feature>
<dbReference type="PROSITE" id="PS50802">
    <property type="entry name" value="OTU"/>
    <property type="match status" value="1"/>
</dbReference>
<evidence type="ECO:0000256" key="6">
    <source>
        <dbReference type="ARBA" id="ARBA00022807"/>
    </source>
</evidence>
<keyword evidence="3" id="KW-0645">Protease</keyword>
<proteinExistence type="predicted"/>
<dbReference type="InterPro" id="IPR049772">
    <property type="entry name" value="OTU_OTUD6"/>
</dbReference>